<evidence type="ECO:0000313" key="2">
    <source>
        <dbReference type="Proteomes" id="UP000092461"/>
    </source>
</evidence>
<sequence>MKEMTKAHVSYMYRTYRTYKSTEKLTNNIGTQSFRSFLPQTLWLWSNSLRGKNIQTNRLVSEGFPDNFQ</sequence>
<proteinExistence type="predicted"/>
<dbReference type="EnsemblMetazoa" id="LLOJ008875-RA">
    <property type="protein sequence ID" value="LLOJ008875-PA"/>
    <property type="gene ID" value="LLOJ008875"/>
</dbReference>
<accession>A0A1B0CV90</accession>
<evidence type="ECO:0000313" key="1">
    <source>
        <dbReference type="EnsemblMetazoa" id="LLOJ008875-PA"/>
    </source>
</evidence>
<dbReference type="AlphaFoldDB" id="A0A1B0CV90"/>
<dbReference type="EMBL" id="AJWK01030269">
    <property type="status" value="NOT_ANNOTATED_CDS"/>
    <property type="molecule type" value="Genomic_DNA"/>
</dbReference>
<keyword evidence="2" id="KW-1185">Reference proteome</keyword>
<dbReference type="VEuPathDB" id="VectorBase:LLOJ008875"/>
<dbReference type="Proteomes" id="UP000092461">
    <property type="component" value="Unassembled WGS sequence"/>
</dbReference>
<reference evidence="1" key="1">
    <citation type="submission" date="2020-05" db="UniProtKB">
        <authorList>
            <consortium name="EnsemblMetazoa"/>
        </authorList>
    </citation>
    <scope>IDENTIFICATION</scope>
    <source>
        <strain evidence="1">Jacobina</strain>
    </source>
</reference>
<organism evidence="1 2">
    <name type="scientific">Lutzomyia longipalpis</name>
    <name type="common">Sand fly</name>
    <dbReference type="NCBI Taxonomy" id="7200"/>
    <lineage>
        <taxon>Eukaryota</taxon>
        <taxon>Metazoa</taxon>
        <taxon>Ecdysozoa</taxon>
        <taxon>Arthropoda</taxon>
        <taxon>Hexapoda</taxon>
        <taxon>Insecta</taxon>
        <taxon>Pterygota</taxon>
        <taxon>Neoptera</taxon>
        <taxon>Endopterygota</taxon>
        <taxon>Diptera</taxon>
        <taxon>Nematocera</taxon>
        <taxon>Psychodoidea</taxon>
        <taxon>Psychodidae</taxon>
        <taxon>Lutzomyia</taxon>
        <taxon>Lutzomyia</taxon>
    </lineage>
</organism>
<name>A0A1B0CV90_LUTLO</name>
<protein>
    <submittedName>
        <fullName evidence="1">Uncharacterized protein</fullName>
    </submittedName>
</protein>